<dbReference type="Proteomes" id="UP000037069">
    <property type="component" value="Unassembled WGS sequence"/>
</dbReference>
<keyword evidence="1" id="KW-0732">Signal</keyword>
<feature type="signal peptide" evidence="1">
    <location>
        <begin position="1"/>
        <end position="17"/>
    </location>
</feature>
<evidence type="ECO:0000313" key="2">
    <source>
        <dbReference type="EMBL" id="KNC26860.1"/>
    </source>
</evidence>
<reference evidence="2 3" key="1">
    <citation type="journal article" date="2015" name="Nat. Commun.">
        <title>Lucilia cuprina genome unlocks parasitic fly biology to underpin future interventions.</title>
        <authorList>
            <person name="Anstead C.A."/>
            <person name="Korhonen P.K."/>
            <person name="Young N.D."/>
            <person name="Hall R.S."/>
            <person name="Jex A.R."/>
            <person name="Murali S.C."/>
            <person name="Hughes D.S."/>
            <person name="Lee S.F."/>
            <person name="Perry T."/>
            <person name="Stroehlein A.J."/>
            <person name="Ansell B.R."/>
            <person name="Breugelmans B."/>
            <person name="Hofmann A."/>
            <person name="Qu J."/>
            <person name="Dugan S."/>
            <person name="Lee S.L."/>
            <person name="Chao H."/>
            <person name="Dinh H."/>
            <person name="Han Y."/>
            <person name="Doddapaneni H.V."/>
            <person name="Worley K.C."/>
            <person name="Muzny D.M."/>
            <person name="Ioannidis P."/>
            <person name="Waterhouse R.M."/>
            <person name="Zdobnov E.M."/>
            <person name="James P.J."/>
            <person name="Bagnall N.H."/>
            <person name="Kotze A.C."/>
            <person name="Gibbs R.A."/>
            <person name="Richards S."/>
            <person name="Batterham P."/>
            <person name="Gasser R.B."/>
        </authorList>
    </citation>
    <scope>NUCLEOTIDE SEQUENCE [LARGE SCALE GENOMIC DNA]</scope>
    <source>
        <strain evidence="2 3">LS</strain>
        <tissue evidence="2">Full body</tissue>
    </source>
</reference>
<organism evidence="2 3">
    <name type="scientific">Lucilia cuprina</name>
    <name type="common">Green bottle fly</name>
    <name type="synonym">Australian sheep blowfly</name>
    <dbReference type="NCBI Taxonomy" id="7375"/>
    <lineage>
        <taxon>Eukaryota</taxon>
        <taxon>Metazoa</taxon>
        <taxon>Ecdysozoa</taxon>
        <taxon>Arthropoda</taxon>
        <taxon>Hexapoda</taxon>
        <taxon>Insecta</taxon>
        <taxon>Pterygota</taxon>
        <taxon>Neoptera</taxon>
        <taxon>Endopterygota</taxon>
        <taxon>Diptera</taxon>
        <taxon>Brachycera</taxon>
        <taxon>Muscomorpha</taxon>
        <taxon>Oestroidea</taxon>
        <taxon>Calliphoridae</taxon>
        <taxon>Luciliinae</taxon>
        <taxon>Lucilia</taxon>
    </lineage>
</organism>
<name>A0A0L0C3E6_LUCCU</name>
<evidence type="ECO:0000313" key="3">
    <source>
        <dbReference type="Proteomes" id="UP000037069"/>
    </source>
</evidence>
<accession>A0A0L0C3E6</accession>
<evidence type="ECO:0000256" key="1">
    <source>
        <dbReference type="SAM" id="SignalP"/>
    </source>
</evidence>
<keyword evidence="3" id="KW-1185">Reference proteome</keyword>
<protein>
    <submittedName>
        <fullName evidence="2">Uncharacterized protein</fullName>
    </submittedName>
</protein>
<comment type="caution">
    <text evidence="2">The sequence shown here is derived from an EMBL/GenBank/DDBJ whole genome shotgun (WGS) entry which is preliminary data.</text>
</comment>
<dbReference type="AlphaFoldDB" id="A0A0L0C3E6"/>
<dbReference type="EMBL" id="JRES01000951">
    <property type="protein sequence ID" value="KNC26860.1"/>
    <property type="molecule type" value="Genomic_DNA"/>
</dbReference>
<sequence length="221" mass="24329">MSMRFSMLALLECVVDAEVFSSIIDVTLAELVRRTARTRRELWKILATCMPPLLPPAAKTRANCSSFSNSICMPESPLLHLSRRLYFVLRRSFDVRHTKGPNLYLLLTAVLLQPSVTSVCISESPAIRKAEESETPAAAAVVVVEVLGTDVVADGTLWCSGILLLAVPADADAASGVVISEFENCLCKLILCHNNMSRYHLLCLCSSQLMNECVSRKRKEN</sequence>
<feature type="chain" id="PRO_5005535723" evidence="1">
    <location>
        <begin position="18"/>
        <end position="221"/>
    </location>
</feature>
<gene>
    <name evidence="2" type="ORF">FF38_03354</name>
</gene>
<proteinExistence type="predicted"/>